<keyword evidence="8 15" id="KW-0418">Kinase</keyword>
<evidence type="ECO:0000313" key="15">
    <source>
        <dbReference type="EMBL" id="MFD2911516.1"/>
    </source>
</evidence>
<dbReference type="InterPro" id="IPR005467">
    <property type="entry name" value="His_kinase_dom"/>
</dbReference>
<feature type="transmembrane region" description="Helical" evidence="13">
    <location>
        <begin position="12"/>
        <end position="34"/>
    </location>
</feature>
<dbReference type="PANTHER" id="PTHR24421">
    <property type="entry name" value="NITRATE/NITRITE SENSOR PROTEIN NARX-RELATED"/>
    <property type="match status" value="1"/>
</dbReference>
<keyword evidence="6 13" id="KW-0812">Transmembrane</keyword>
<dbReference type="PANTHER" id="PTHR24421:SF37">
    <property type="entry name" value="SENSOR HISTIDINE KINASE NARS"/>
    <property type="match status" value="1"/>
</dbReference>
<dbReference type="EMBL" id="JBHUPG010000010">
    <property type="protein sequence ID" value="MFD2911516.1"/>
    <property type="molecule type" value="Genomic_DNA"/>
</dbReference>
<gene>
    <name evidence="15" type="ORF">ACFS5P_06475</name>
</gene>
<reference evidence="16" key="1">
    <citation type="journal article" date="2019" name="Int. J. Syst. Evol. Microbiol.">
        <title>The Global Catalogue of Microorganisms (GCM) 10K type strain sequencing project: providing services to taxonomists for standard genome sequencing and annotation.</title>
        <authorList>
            <consortium name="The Broad Institute Genomics Platform"/>
            <consortium name="The Broad Institute Genome Sequencing Center for Infectious Disease"/>
            <person name="Wu L."/>
            <person name="Ma J."/>
        </authorList>
    </citation>
    <scope>NUCLEOTIDE SEQUENCE [LARGE SCALE GENOMIC DNA]</scope>
    <source>
        <strain evidence="16">KCTC 13528</strain>
    </source>
</reference>
<feature type="transmembrane region" description="Helical" evidence="13">
    <location>
        <begin position="46"/>
        <end position="67"/>
    </location>
</feature>
<dbReference type="EC" id="2.7.13.3" evidence="3"/>
<dbReference type="InterPro" id="IPR011712">
    <property type="entry name" value="Sig_transdc_His_kin_sub3_dim/P"/>
</dbReference>
<dbReference type="InterPro" id="IPR050482">
    <property type="entry name" value="Sensor_HK_TwoCompSys"/>
</dbReference>
<evidence type="ECO:0000256" key="5">
    <source>
        <dbReference type="ARBA" id="ARBA00022679"/>
    </source>
</evidence>
<evidence type="ECO:0000259" key="14">
    <source>
        <dbReference type="PROSITE" id="PS50109"/>
    </source>
</evidence>
<keyword evidence="10 13" id="KW-1133">Transmembrane helix</keyword>
<dbReference type="InterPro" id="IPR036890">
    <property type="entry name" value="HATPase_C_sf"/>
</dbReference>
<dbReference type="RefSeq" id="WP_204729893.1">
    <property type="nucleotide sequence ID" value="NZ_JAFBDK010000011.1"/>
</dbReference>
<sequence length="347" mass="39104">MIKVASLNHWFILQYIRFTLYGAILLFTVLQLYIFLSEEPVLDTAASLVVVAVTAIIFLMMSLYTGIRSGTIMRQRLDEMNAFVARLSSGKTGEVLHIKDADDLSVLERSLNELSVNMSEQARSLQRISSERLTLEKQAQQAAVIEERQRLARDLHDSVSQQLFAMTMMSSASVRMLDTDHSQAKQLIHQAAEIAEKAQGEMRALLLHLRPVDLKGESLSTGLEKLANELEQKTPITFSMNLQHMNKIPESSDEHLFRVVQEAVSNILRHANATVITIRSELKGTFFQLFIGDNGTGFDVNEKKWTSYGLQTMKERCEEIGGQFELRSKEGEGTYITIRFAITEGGE</sequence>
<evidence type="ECO:0000256" key="6">
    <source>
        <dbReference type="ARBA" id="ARBA00022692"/>
    </source>
</evidence>
<evidence type="ECO:0000256" key="3">
    <source>
        <dbReference type="ARBA" id="ARBA00012438"/>
    </source>
</evidence>
<dbReference type="InterPro" id="IPR003594">
    <property type="entry name" value="HATPase_dom"/>
</dbReference>
<comment type="caution">
    <text evidence="15">The sequence shown here is derived from an EMBL/GenBank/DDBJ whole genome shotgun (WGS) entry which is preliminary data.</text>
</comment>
<dbReference type="SUPFAM" id="SSF55874">
    <property type="entry name" value="ATPase domain of HSP90 chaperone/DNA topoisomerase II/histidine kinase"/>
    <property type="match status" value="1"/>
</dbReference>
<comment type="subcellular location">
    <subcellularLocation>
        <location evidence="2">Cell membrane</location>
        <topology evidence="2">Multi-pass membrane protein</topology>
    </subcellularLocation>
</comment>
<keyword evidence="16" id="KW-1185">Reference proteome</keyword>
<dbReference type="PROSITE" id="PS50109">
    <property type="entry name" value="HIS_KIN"/>
    <property type="match status" value="1"/>
</dbReference>
<keyword evidence="4" id="KW-1003">Cell membrane</keyword>
<keyword evidence="7" id="KW-0547">Nucleotide-binding</keyword>
<evidence type="ECO:0000256" key="8">
    <source>
        <dbReference type="ARBA" id="ARBA00022777"/>
    </source>
</evidence>
<dbReference type="Gene3D" id="1.20.5.1930">
    <property type="match status" value="1"/>
</dbReference>
<keyword evidence="12 13" id="KW-0472">Membrane</keyword>
<evidence type="ECO:0000256" key="9">
    <source>
        <dbReference type="ARBA" id="ARBA00022840"/>
    </source>
</evidence>
<proteinExistence type="predicted"/>
<dbReference type="Proteomes" id="UP001597561">
    <property type="component" value="Unassembled WGS sequence"/>
</dbReference>
<evidence type="ECO:0000256" key="12">
    <source>
        <dbReference type="ARBA" id="ARBA00023136"/>
    </source>
</evidence>
<accession>A0ABW5ZG96</accession>
<dbReference type="CDD" id="cd16917">
    <property type="entry name" value="HATPase_UhpB-NarQ-NarX-like"/>
    <property type="match status" value="1"/>
</dbReference>
<dbReference type="SMART" id="SM00387">
    <property type="entry name" value="HATPase_c"/>
    <property type="match status" value="1"/>
</dbReference>
<evidence type="ECO:0000256" key="4">
    <source>
        <dbReference type="ARBA" id="ARBA00022475"/>
    </source>
</evidence>
<comment type="catalytic activity">
    <reaction evidence="1">
        <text>ATP + protein L-histidine = ADP + protein N-phospho-L-histidine.</text>
        <dbReference type="EC" id="2.7.13.3"/>
    </reaction>
</comment>
<evidence type="ECO:0000256" key="2">
    <source>
        <dbReference type="ARBA" id="ARBA00004651"/>
    </source>
</evidence>
<evidence type="ECO:0000256" key="11">
    <source>
        <dbReference type="ARBA" id="ARBA00023012"/>
    </source>
</evidence>
<evidence type="ECO:0000256" key="13">
    <source>
        <dbReference type="SAM" id="Phobius"/>
    </source>
</evidence>
<evidence type="ECO:0000256" key="1">
    <source>
        <dbReference type="ARBA" id="ARBA00000085"/>
    </source>
</evidence>
<dbReference type="Gene3D" id="3.30.565.10">
    <property type="entry name" value="Histidine kinase-like ATPase, C-terminal domain"/>
    <property type="match status" value="1"/>
</dbReference>
<dbReference type="GO" id="GO:0016301">
    <property type="term" value="F:kinase activity"/>
    <property type="evidence" value="ECO:0007669"/>
    <property type="project" value="UniProtKB-KW"/>
</dbReference>
<dbReference type="Pfam" id="PF07730">
    <property type="entry name" value="HisKA_3"/>
    <property type="match status" value="1"/>
</dbReference>
<feature type="domain" description="Histidine kinase" evidence="14">
    <location>
        <begin position="150"/>
        <end position="344"/>
    </location>
</feature>
<protein>
    <recommendedName>
        <fullName evidence="3">histidine kinase</fullName>
        <ecNumber evidence="3">2.7.13.3</ecNumber>
    </recommendedName>
</protein>
<evidence type="ECO:0000256" key="7">
    <source>
        <dbReference type="ARBA" id="ARBA00022741"/>
    </source>
</evidence>
<keyword evidence="5" id="KW-0808">Transferase</keyword>
<keyword evidence="9" id="KW-0067">ATP-binding</keyword>
<dbReference type="Pfam" id="PF02518">
    <property type="entry name" value="HATPase_c"/>
    <property type="match status" value="1"/>
</dbReference>
<evidence type="ECO:0000256" key="10">
    <source>
        <dbReference type="ARBA" id="ARBA00022989"/>
    </source>
</evidence>
<keyword evidence="11" id="KW-0902">Two-component regulatory system</keyword>
<organism evidence="15 16">
    <name type="scientific">Jeotgalibacillus terrae</name>
    <dbReference type="NCBI Taxonomy" id="587735"/>
    <lineage>
        <taxon>Bacteria</taxon>
        <taxon>Bacillati</taxon>
        <taxon>Bacillota</taxon>
        <taxon>Bacilli</taxon>
        <taxon>Bacillales</taxon>
        <taxon>Caryophanaceae</taxon>
        <taxon>Jeotgalibacillus</taxon>
    </lineage>
</organism>
<evidence type="ECO:0000313" key="16">
    <source>
        <dbReference type="Proteomes" id="UP001597561"/>
    </source>
</evidence>
<name>A0ABW5ZG96_9BACL</name>